<feature type="compositionally biased region" description="Acidic residues" evidence="1">
    <location>
        <begin position="407"/>
        <end position="419"/>
    </location>
</feature>
<feature type="transmembrane region" description="Helical" evidence="2">
    <location>
        <begin position="196"/>
        <end position="214"/>
    </location>
</feature>
<gene>
    <name evidence="3" type="ORF">GCM10009827_012980</name>
</gene>
<dbReference type="Pfam" id="PF07907">
    <property type="entry name" value="YibE_F"/>
    <property type="match status" value="1"/>
</dbReference>
<accession>A0ABN1ZQ72</accession>
<proteinExistence type="predicted"/>
<dbReference type="InterPro" id="IPR012507">
    <property type="entry name" value="YibE_F"/>
</dbReference>
<evidence type="ECO:0000313" key="4">
    <source>
        <dbReference type="Proteomes" id="UP001501470"/>
    </source>
</evidence>
<organism evidence="3 4">
    <name type="scientific">Dactylosporangium maewongense</name>
    <dbReference type="NCBI Taxonomy" id="634393"/>
    <lineage>
        <taxon>Bacteria</taxon>
        <taxon>Bacillati</taxon>
        <taxon>Actinomycetota</taxon>
        <taxon>Actinomycetes</taxon>
        <taxon>Micromonosporales</taxon>
        <taxon>Micromonosporaceae</taxon>
        <taxon>Dactylosporangium</taxon>
    </lineage>
</organism>
<protein>
    <recommendedName>
        <fullName evidence="5">YibE/F family protein</fullName>
    </recommendedName>
</protein>
<keyword evidence="4" id="KW-1185">Reference proteome</keyword>
<feature type="transmembrane region" description="Helical" evidence="2">
    <location>
        <begin position="147"/>
        <end position="163"/>
    </location>
</feature>
<keyword evidence="2" id="KW-1133">Transmembrane helix</keyword>
<dbReference type="EMBL" id="BAAAQD010000001">
    <property type="protein sequence ID" value="GAA1502027.1"/>
    <property type="molecule type" value="Genomic_DNA"/>
</dbReference>
<feature type="transmembrane region" description="Helical" evidence="2">
    <location>
        <begin position="221"/>
        <end position="241"/>
    </location>
</feature>
<comment type="caution">
    <text evidence="3">The sequence shown here is derived from an EMBL/GenBank/DDBJ whole genome shotgun (WGS) entry which is preliminary data.</text>
</comment>
<keyword evidence="2" id="KW-0472">Membrane</keyword>
<feature type="region of interest" description="Disordered" evidence="1">
    <location>
        <begin position="395"/>
        <end position="428"/>
    </location>
</feature>
<dbReference type="RefSeq" id="WP_344500485.1">
    <property type="nucleotide sequence ID" value="NZ_BAAAQD010000001.1"/>
</dbReference>
<name>A0ABN1ZQ72_9ACTN</name>
<dbReference type="PANTHER" id="PTHR41771:SF1">
    <property type="entry name" value="MEMBRANE PROTEIN"/>
    <property type="match status" value="1"/>
</dbReference>
<feature type="transmembrane region" description="Helical" evidence="2">
    <location>
        <begin position="261"/>
        <end position="284"/>
    </location>
</feature>
<feature type="transmembrane region" description="Helical" evidence="2">
    <location>
        <begin position="170"/>
        <end position="190"/>
    </location>
</feature>
<dbReference type="Proteomes" id="UP001501470">
    <property type="component" value="Unassembled WGS sequence"/>
</dbReference>
<keyword evidence="2" id="KW-0812">Transmembrane</keyword>
<feature type="compositionally biased region" description="Low complexity" evidence="1">
    <location>
        <begin position="396"/>
        <end position="406"/>
    </location>
</feature>
<evidence type="ECO:0000313" key="3">
    <source>
        <dbReference type="EMBL" id="GAA1502027.1"/>
    </source>
</evidence>
<reference evidence="3 4" key="1">
    <citation type="journal article" date="2019" name="Int. J. Syst. Evol. Microbiol.">
        <title>The Global Catalogue of Microorganisms (GCM) 10K type strain sequencing project: providing services to taxonomists for standard genome sequencing and annotation.</title>
        <authorList>
            <consortium name="The Broad Institute Genomics Platform"/>
            <consortium name="The Broad Institute Genome Sequencing Center for Infectious Disease"/>
            <person name="Wu L."/>
            <person name="Ma J."/>
        </authorList>
    </citation>
    <scope>NUCLEOTIDE SEQUENCE [LARGE SCALE GENOMIC DNA]</scope>
    <source>
        <strain evidence="3 4">JCM 15933</strain>
    </source>
</reference>
<dbReference type="PANTHER" id="PTHR41771">
    <property type="entry name" value="MEMBRANE PROTEIN-RELATED"/>
    <property type="match status" value="1"/>
</dbReference>
<evidence type="ECO:0008006" key="5">
    <source>
        <dbReference type="Google" id="ProtNLM"/>
    </source>
</evidence>
<evidence type="ECO:0000256" key="1">
    <source>
        <dbReference type="SAM" id="MobiDB-lite"/>
    </source>
</evidence>
<feature type="transmembrane region" description="Helical" evidence="2">
    <location>
        <begin position="322"/>
        <end position="347"/>
    </location>
</feature>
<evidence type="ECO:0000256" key="2">
    <source>
        <dbReference type="SAM" id="Phobius"/>
    </source>
</evidence>
<feature type="transmembrane region" description="Helical" evidence="2">
    <location>
        <begin position="367"/>
        <end position="390"/>
    </location>
</feature>
<sequence length="428" mass="44427">MGTGHDHATGPAASRRIRVIIIAVMLPVIAATLAAIAVLWPRAEPARVDGDTGRRHLGTVTRVEQRACTPDEIVQTPTGIVTSRCGTVEVRVEDGPDARRTIRTPLPDGPQAPRVSVGDEVVMLLVDTPEGPEAQQYTIIDHQRGKPLIWLALLGALVIVVFGRWRGLAALAGLGVSFAVLLLFVVPAIAAGQPPLAVAVAGSAAIMLAVLYLTHGISVRTSVAVLGTLASLVLTGVLGVWSVDLTHLTGNGGENATTLAMFFQAVDLHGLLLAGIVIGSLGVLDDVTVTQAAAVSELAAANPGMTRRQVYRAATRVGRAHIAAVVNTLVLAYAGASLPVLLLIAAGNQPFAETITSEFLAQEVVRSVVATIGIVAAVPITTALAVLISVERQTVPEPEQPAAATPPDDDPWRDDDGDDLWSSARPAG</sequence>
<feature type="transmembrane region" description="Helical" evidence="2">
    <location>
        <begin position="19"/>
        <end position="40"/>
    </location>
</feature>